<dbReference type="EMBL" id="QJKB01000014">
    <property type="protein sequence ID" value="PXX37856.1"/>
    <property type="molecule type" value="Genomic_DNA"/>
</dbReference>
<dbReference type="InterPro" id="IPR058532">
    <property type="entry name" value="YjbR/MT2646/Rv2570-like"/>
</dbReference>
<dbReference type="Gene3D" id="3.90.1150.30">
    <property type="match status" value="1"/>
</dbReference>
<dbReference type="Proteomes" id="UP000247792">
    <property type="component" value="Unassembled WGS sequence"/>
</dbReference>
<dbReference type="PANTHER" id="PTHR35145">
    <property type="entry name" value="CYTOPLASMIC PROTEIN-RELATED"/>
    <property type="match status" value="1"/>
</dbReference>
<dbReference type="RefSeq" id="WP_110257825.1">
    <property type="nucleotide sequence ID" value="NZ_QJKB01000014.1"/>
</dbReference>
<keyword evidence="1" id="KW-0238">DNA-binding</keyword>
<dbReference type="InterPro" id="IPR038056">
    <property type="entry name" value="YjbR-like_sf"/>
</dbReference>
<name>A0A318IP67_9BURK</name>
<dbReference type="GO" id="GO:0003677">
    <property type="term" value="F:DNA binding"/>
    <property type="evidence" value="ECO:0007669"/>
    <property type="project" value="UniProtKB-KW"/>
</dbReference>
<evidence type="ECO:0000313" key="1">
    <source>
        <dbReference type="EMBL" id="PXX37856.1"/>
    </source>
</evidence>
<dbReference type="Pfam" id="PF04237">
    <property type="entry name" value="YjbR"/>
    <property type="match status" value="1"/>
</dbReference>
<comment type="caution">
    <text evidence="1">The sequence shown here is derived from an EMBL/GenBank/DDBJ whole genome shotgun (WGS) entry which is preliminary data.</text>
</comment>
<accession>A0A318IP67</accession>
<proteinExistence type="predicted"/>
<protein>
    <submittedName>
        <fullName evidence="1">Putative DNA-binding protein (MmcQ/YjbR family)</fullName>
    </submittedName>
</protein>
<organism evidence="1 2">
    <name type="scientific">Undibacterium pigrum</name>
    <dbReference type="NCBI Taxonomy" id="401470"/>
    <lineage>
        <taxon>Bacteria</taxon>
        <taxon>Pseudomonadati</taxon>
        <taxon>Pseudomonadota</taxon>
        <taxon>Betaproteobacteria</taxon>
        <taxon>Burkholderiales</taxon>
        <taxon>Oxalobacteraceae</taxon>
        <taxon>Undibacterium</taxon>
    </lineage>
</organism>
<keyword evidence="2" id="KW-1185">Reference proteome</keyword>
<evidence type="ECO:0000313" key="2">
    <source>
        <dbReference type="Proteomes" id="UP000247792"/>
    </source>
</evidence>
<gene>
    <name evidence="1" type="ORF">DFR42_11415</name>
</gene>
<dbReference type="AlphaFoldDB" id="A0A318IP67"/>
<dbReference type="InterPro" id="IPR007351">
    <property type="entry name" value="YjbR"/>
</dbReference>
<reference evidence="1 2" key="1">
    <citation type="submission" date="2018-05" db="EMBL/GenBank/DDBJ databases">
        <title>Genomic Encyclopedia of Type Strains, Phase IV (KMG-IV): sequencing the most valuable type-strain genomes for metagenomic binning, comparative biology and taxonomic classification.</title>
        <authorList>
            <person name="Goeker M."/>
        </authorList>
    </citation>
    <scope>NUCLEOTIDE SEQUENCE [LARGE SCALE GENOMIC DNA]</scope>
    <source>
        <strain evidence="1 2">DSM 19792</strain>
    </source>
</reference>
<dbReference type="SUPFAM" id="SSF142906">
    <property type="entry name" value="YjbR-like"/>
    <property type="match status" value="1"/>
</dbReference>
<sequence length="122" mass="14100">MKLAALKKLCASYAGARERLHDAPSNILVYSVGEKTFAYFKTSEPERWRFSIRVMPGRFLELTDTQGVKPARYMGRFHWVTIVSVEQFPEEYLRELLEYSYQKALSGLTKKKREEVLMGGGD</sequence>
<dbReference type="OrthoDB" id="9804614at2"/>
<dbReference type="PANTHER" id="PTHR35145:SF1">
    <property type="entry name" value="CYTOPLASMIC PROTEIN"/>
    <property type="match status" value="1"/>
</dbReference>